<dbReference type="SUPFAM" id="SSF69318">
    <property type="entry name" value="Integrin alpha N-terminal domain"/>
    <property type="match status" value="1"/>
</dbReference>
<organism evidence="3 4">
    <name type="scientific">Telmatocola sphagniphila</name>
    <dbReference type="NCBI Taxonomy" id="1123043"/>
    <lineage>
        <taxon>Bacteria</taxon>
        <taxon>Pseudomonadati</taxon>
        <taxon>Planctomycetota</taxon>
        <taxon>Planctomycetia</taxon>
        <taxon>Gemmatales</taxon>
        <taxon>Gemmataceae</taxon>
    </lineage>
</organism>
<dbReference type="InterPro" id="IPR013517">
    <property type="entry name" value="FG-GAP"/>
</dbReference>
<dbReference type="PRINTS" id="PR01185">
    <property type="entry name" value="INTEGRINA"/>
</dbReference>
<protein>
    <submittedName>
        <fullName evidence="3">FG-GAP repeat protein</fullName>
    </submittedName>
</protein>
<dbReference type="PANTHER" id="PTHR44103:SF1">
    <property type="entry name" value="PROPROTEIN CONVERTASE P"/>
    <property type="match status" value="1"/>
</dbReference>
<dbReference type="GO" id="GO:0007155">
    <property type="term" value="P:cell adhesion"/>
    <property type="evidence" value="ECO:0007669"/>
    <property type="project" value="InterPro"/>
</dbReference>
<evidence type="ECO:0000256" key="1">
    <source>
        <dbReference type="ARBA" id="ARBA00022729"/>
    </source>
</evidence>
<proteinExistence type="predicted"/>
<dbReference type="InterPro" id="IPR028994">
    <property type="entry name" value="Integrin_alpha_N"/>
</dbReference>
<dbReference type="GO" id="GO:0008305">
    <property type="term" value="C:integrin complex"/>
    <property type="evidence" value="ECO:0007669"/>
    <property type="project" value="InterPro"/>
</dbReference>
<gene>
    <name evidence="3" type="ORF">KIH39_24040</name>
</gene>
<dbReference type="InterPro" id="IPR000413">
    <property type="entry name" value="Integrin_alpha"/>
</dbReference>
<dbReference type="EMBL" id="CP074694">
    <property type="protein sequence ID" value="QVL31871.1"/>
    <property type="molecule type" value="Genomic_DNA"/>
</dbReference>
<accession>A0A8E6EY06</accession>
<dbReference type="Proteomes" id="UP000676194">
    <property type="component" value="Chromosome"/>
</dbReference>
<sequence length="867" mass="88221">MKKLHLIELENRITPVVSASLNGSTLNISENAANDSAIVGTNGSNIEVRDGANNLILSVAQSSVTDLNASVTPAANQSLVFKNALNFTGSVVASQLTTISVDAALSAANVTLSAANLNFTSPINVGSGIITLQQQYGASQAENIVIGGTAQTGSLNLDASQLATFTAGILRIGRTDNTGNITINSLTLPAGVPILSLRTGGNVTLPVVSGQISTLVVPNLAIAAGGSVSLDGPNAGKLDVENQLAISATGSVYVDNPDETSGQNLTIGTVDGIAGIHTSGAVYLRAVNQVIFQNPITTTSTVQLETAQFIGQPGQTAIFASGLNSHANAIGTPSNPLQTQVTTFAGVLALSGTYLANVGTLTIGTVLGESGVLSIRGFGGPIEFFAPSSTTSDGNLTLVIDQPIEDNIVVHGGAKTNSVTINYNLGATLPGMAFSDAPTGSQNSLTLTDTGDTTAHTFYGSDTAAGLDNKNFTLANIQSITFNGGLGYDSFYVTPSMNQTAFFVNGGGAGNVLRVDTTGTQGSNRQYTQTSTGKTGTWTFTNAQTITFTNIGSFGDNGTHYIAVGVGIGGPGAVNVYSDDMTQKFSFYPYSQNFNGGVVVATGDVNGDGVDDIVTGVASAADPHIEVFDGVTGKMIMSFDAFDPAYRGGVTIGLADLSGQGYDDIIVGAAVGTSHVVAFDGKTGALVQSFLAYPGFNGGVTVAGGDVAGNGYDDIITGTGPGGPPHVKVFDGKSLAVLKSFYAFSTSYTGGISVAATDLNGDGKADLIVGASGSNVDTHVVTFDAVTGAQTNSIEAFTGFYGGVQVAAKDFDGNGEGELFFVPGAGGPPHLRIITILQVDSPKENLFSEYANIYTFSPSLLSGFYVG</sequence>
<dbReference type="PANTHER" id="PTHR44103">
    <property type="entry name" value="PROPROTEIN CONVERTASE P"/>
    <property type="match status" value="1"/>
</dbReference>
<reference evidence="3" key="1">
    <citation type="submission" date="2021-05" db="EMBL/GenBank/DDBJ databases">
        <title>Complete genome sequence of the cellulolytic planctomycete Telmatocola sphagniphila SP2T and characterization of the first cellulase from planctomycetes.</title>
        <authorList>
            <person name="Rakitin A.L."/>
            <person name="Beletsky A.V."/>
            <person name="Naumoff D.G."/>
            <person name="Kulichevskaya I.S."/>
            <person name="Mardanov A.V."/>
            <person name="Ravin N.V."/>
            <person name="Dedysh S.N."/>
        </authorList>
    </citation>
    <scope>NUCLEOTIDE SEQUENCE</scope>
    <source>
        <strain evidence="3">SP2T</strain>
    </source>
</reference>
<dbReference type="Gene3D" id="2.130.10.130">
    <property type="entry name" value="Integrin alpha, N-terminal"/>
    <property type="match status" value="1"/>
</dbReference>
<evidence type="ECO:0000313" key="4">
    <source>
        <dbReference type="Proteomes" id="UP000676194"/>
    </source>
</evidence>
<keyword evidence="2" id="KW-0325">Glycoprotein</keyword>
<keyword evidence="1" id="KW-0732">Signal</keyword>
<dbReference type="Pfam" id="PF01839">
    <property type="entry name" value="FG-GAP"/>
    <property type="match status" value="1"/>
</dbReference>
<evidence type="ECO:0000256" key="2">
    <source>
        <dbReference type="ARBA" id="ARBA00023180"/>
    </source>
</evidence>
<evidence type="ECO:0000313" key="3">
    <source>
        <dbReference type="EMBL" id="QVL31871.1"/>
    </source>
</evidence>
<name>A0A8E6EY06_9BACT</name>
<keyword evidence="4" id="KW-1185">Reference proteome</keyword>
<dbReference type="RefSeq" id="WP_213496266.1">
    <property type="nucleotide sequence ID" value="NZ_CP074694.1"/>
</dbReference>
<dbReference type="KEGG" id="tsph:KIH39_24040"/>
<dbReference type="AlphaFoldDB" id="A0A8E6EY06"/>